<dbReference type="Pfam" id="PF05834">
    <property type="entry name" value="Lycopene_cycl"/>
    <property type="match status" value="1"/>
</dbReference>
<dbReference type="RefSeq" id="WP_345170225.1">
    <property type="nucleotide sequence ID" value="NZ_BAABJK010000011.1"/>
</dbReference>
<protein>
    <submittedName>
        <fullName evidence="1">Lycopene cyclase family protein</fullName>
    </submittedName>
</protein>
<dbReference type="PANTHER" id="PTHR39757">
    <property type="match status" value="1"/>
</dbReference>
<keyword evidence="2" id="KW-1185">Reference proteome</keyword>
<dbReference type="EMBL" id="BAABJK010000011">
    <property type="protein sequence ID" value="GAA4976567.1"/>
    <property type="molecule type" value="Genomic_DNA"/>
</dbReference>
<evidence type="ECO:0000313" key="1">
    <source>
        <dbReference type="EMBL" id="GAA4976567.1"/>
    </source>
</evidence>
<sequence>MTDNYHYDYIIIGNGLAGLQLALRLNSDSFFKHKRIALIDPSEKKTNDKTWSFWETKPSQWQSIINKSWYKASIYTTRKNIDLKLKPYSYQSIRSIDFYNYAKSKLSQNNNIHFILEHVLSVKETNKTTVKTDKKSYTANHVFDSRIAQDYYKSIKDYTNIVQHFKGWVIKTKNDIFDENSMTMMDYRLKDGNQTTFTYVLPFSKNEALIEFTYFTENVVNESIYDNYIKKYISDFLKIKSYEVIETEMGQIPMTNYPFEKFNSNNVTKIGTGGGWVKGSTGYSFKNTEKKVNIIINNLKLNQVPSKNLFKKRYKFYDSIFLKVLKDENNKGEWIFQQFYSKNSIQTMFRFLDEESSIYEELQIMWSLFSWSFVKAFFKTLQK</sequence>
<dbReference type="Gene3D" id="3.50.50.60">
    <property type="entry name" value="FAD/NAD(P)-binding domain"/>
    <property type="match status" value="1"/>
</dbReference>
<evidence type="ECO:0000313" key="2">
    <source>
        <dbReference type="Proteomes" id="UP001501692"/>
    </source>
</evidence>
<gene>
    <name evidence="1" type="ORF">GCM10023315_29240</name>
</gene>
<organism evidence="1 2">
    <name type="scientific">Algibacter aquimarinus</name>
    <dbReference type="NCBI Taxonomy" id="1136748"/>
    <lineage>
        <taxon>Bacteria</taxon>
        <taxon>Pseudomonadati</taxon>
        <taxon>Bacteroidota</taxon>
        <taxon>Flavobacteriia</taxon>
        <taxon>Flavobacteriales</taxon>
        <taxon>Flavobacteriaceae</taxon>
        <taxon>Algibacter</taxon>
    </lineage>
</organism>
<accession>A0ABP9HRK2</accession>
<name>A0ABP9HRK2_9FLAO</name>
<dbReference type="Proteomes" id="UP001501692">
    <property type="component" value="Unassembled WGS sequence"/>
</dbReference>
<proteinExistence type="predicted"/>
<comment type="caution">
    <text evidence="1">The sequence shown here is derived from an EMBL/GenBank/DDBJ whole genome shotgun (WGS) entry which is preliminary data.</text>
</comment>
<reference evidence="2" key="1">
    <citation type="journal article" date="2019" name="Int. J. Syst. Evol. Microbiol.">
        <title>The Global Catalogue of Microorganisms (GCM) 10K type strain sequencing project: providing services to taxonomists for standard genome sequencing and annotation.</title>
        <authorList>
            <consortium name="The Broad Institute Genomics Platform"/>
            <consortium name="The Broad Institute Genome Sequencing Center for Infectious Disease"/>
            <person name="Wu L."/>
            <person name="Ma J."/>
        </authorList>
    </citation>
    <scope>NUCLEOTIDE SEQUENCE [LARGE SCALE GENOMIC DNA]</scope>
    <source>
        <strain evidence="2">JCM 18287</strain>
    </source>
</reference>
<dbReference type="InterPro" id="IPR036188">
    <property type="entry name" value="FAD/NAD-bd_sf"/>
</dbReference>
<dbReference type="SUPFAM" id="SSF51905">
    <property type="entry name" value="FAD/NAD(P)-binding domain"/>
    <property type="match status" value="1"/>
</dbReference>
<dbReference type="PANTHER" id="PTHR39757:SF5">
    <property type="entry name" value="OS02G0190600 PROTEIN"/>
    <property type="match status" value="1"/>
</dbReference>